<proteinExistence type="predicted"/>
<dbReference type="Pfam" id="PF19821">
    <property type="entry name" value="Phage_capsid_2"/>
    <property type="match status" value="1"/>
</dbReference>
<comment type="caution">
    <text evidence="1">The sequence shown here is derived from an EMBL/GenBank/DDBJ whole genome shotgun (WGS) entry which is preliminary data.</text>
</comment>
<keyword evidence="2" id="KW-1185">Reference proteome</keyword>
<name>A0A2K2G464_9SPHN</name>
<dbReference type="Proteomes" id="UP000236327">
    <property type="component" value="Unassembled WGS sequence"/>
</dbReference>
<dbReference type="InterPro" id="IPR045565">
    <property type="entry name" value="Phage_capsid_2"/>
</dbReference>
<evidence type="ECO:0000313" key="2">
    <source>
        <dbReference type="Proteomes" id="UP000236327"/>
    </source>
</evidence>
<dbReference type="AlphaFoldDB" id="A0A2K2G464"/>
<sequence>MSAAEAAQVKFLNNLEMELQLQSNPLEAAVTVQDDASAELVKVKDIAANKMGQEDDERGGDTKWEPTQYDGIWIPKSNEIYDAEIVENSDQLSTAIDLGGTAVKNGAGVIVRGRVRRILEGFFGPVISGKKATISTPFPAGNILDADIGGSGATGMNTQKLIEAGTFLTEQHVPDELERFMILTAQDNAKLLREVPATSSDFKGAFGGVFSNGKIMQMLGWNFIHLELDNPLLKTVPALATDANGYRLNPFWVKQGVILNYWQRQRTEVGKIPQKRFMPGYLSGTTCSATRGQAGMSGAIRNVKG</sequence>
<accession>A0A2K2G464</accession>
<dbReference type="OrthoDB" id="7548801at2"/>
<reference evidence="1 2" key="1">
    <citation type="submission" date="2016-05" db="EMBL/GenBank/DDBJ databases">
        <title>Complete genome sequence of Novosphingobium guangzhouense SA925(T).</title>
        <authorList>
            <person name="Sha S."/>
        </authorList>
    </citation>
    <scope>NUCLEOTIDE SEQUENCE [LARGE SCALE GENOMIC DNA]</scope>
    <source>
        <strain evidence="1 2">SA925</strain>
    </source>
</reference>
<protein>
    <recommendedName>
        <fullName evidence="3">Phage major capsid protein</fullName>
    </recommendedName>
</protein>
<gene>
    <name evidence="1" type="ORF">A8V01_14695</name>
</gene>
<evidence type="ECO:0008006" key="3">
    <source>
        <dbReference type="Google" id="ProtNLM"/>
    </source>
</evidence>
<dbReference type="EMBL" id="LYMM01000022">
    <property type="protein sequence ID" value="PNU05811.1"/>
    <property type="molecule type" value="Genomic_DNA"/>
</dbReference>
<evidence type="ECO:0000313" key="1">
    <source>
        <dbReference type="EMBL" id="PNU05811.1"/>
    </source>
</evidence>
<organism evidence="1 2">
    <name type="scientific">Novosphingobium guangzhouense</name>
    <dbReference type="NCBI Taxonomy" id="1850347"/>
    <lineage>
        <taxon>Bacteria</taxon>
        <taxon>Pseudomonadati</taxon>
        <taxon>Pseudomonadota</taxon>
        <taxon>Alphaproteobacteria</taxon>
        <taxon>Sphingomonadales</taxon>
        <taxon>Sphingomonadaceae</taxon>
        <taxon>Novosphingobium</taxon>
    </lineage>
</organism>
<dbReference type="RefSeq" id="WP_103095017.1">
    <property type="nucleotide sequence ID" value="NZ_LYMM01000022.1"/>
</dbReference>